<gene>
    <name evidence="1" type="ORF">DPMN_041958</name>
</gene>
<proteinExistence type="predicted"/>
<reference evidence="1" key="1">
    <citation type="journal article" date="2019" name="bioRxiv">
        <title>The Genome of the Zebra Mussel, Dreissena polymorpha: A Resource for Invasive Species Research.</title>
        <authorList>
            <person name="McCartney M.A."/>
            <person name="Auch B."/>
            <person name="Kono T."/>
            <person name="Mallez S."/>
            <person name="Zhang Y."/>
            <person name="Obille A."/>
            <person name="Becker A."/>
            <person name="Abrahante J.E."/>
            <person name="Garbe J."/>
            <person name="Badalamenti J.P."/>
            <person name="Herman A."/>
            <person name="Mangelson H."/>
            <person name="Liachko I."/>
            <person name="Sullivan S."/>
            <person name="Sone E.D."/>
            <person name="Koren S."/>
            <person name="Silverstein K.A.T."/>
            <person name="Beckman K.B."/>
            <person name="Gohl D.M."/>
        </authorList>
    </citation>
    <scope>NUCLEOTIDE SEQUENCE</scope>
    <source>
        <strain evidence="1">Duluth1</strain>
        <tissue evidence="1">Whole animal</tissue>
    </source>
</reference>
<organism evidence="1 2">
    <name type="scientific">Dreissena polymorpha</name>
    <name type="common">Zebra mussel</name>
    <name type="synonym">Mytilus polymorpha</name>
    <dbReference type="NCBI Taxonomy" id="45954"/>
    <lineage>
        <taxon>Eukaryota</taxon>
        <taxon>Metazoa</taxon>
        <taxon>Spiralia</taxon>
        <taxon>Lophotrochozoa</taxon>
        <taxon>Mollusca</taxon>
        <taxon>Bivalvia</taxon>
        <taxon>Autobranchia</taxon>
        <taxon>Heteroconchia</taxon>
        <taxon>Euheterodonta</taxon>
        <taxon>Imparidentia</taxon>
        <taxon>Neoheterodontei</taxon>
        <taxon>Myida</taxon>
        <taxon>Dreissenoidea</taxon>
        <taxon>Dreissenidae</taxon>
        <taxon>Dreissena</taxon>
    </lineage>
</organism>
<accession>A0A9D4HUC3</accession>
<comment type="caution">
    <text evidence="1">The sequence shown here is derived from an EMBL/GenBank/DDBJ whole genome shotgun (WGS) entry which is preliminary data.</text>
</comment>
<name>A0A9D4HUC3_DREPO</name>
<evidence type="ECO:0000313" key="2">
    <source>
        <dbReference type="Proteomes" id="UP000828390"/>
    </source>
</evidence>
<dbReference type="Proteomes" id="UP000828390">
    <property type="component" value="Unassembled WGS sequence"/>
</dbReference>
<reference evidence="1" key="2">
    <citation type="submission" date="2020-11" db="EMBL/GenBank/DDBJ databases">
        <authorList>
            <person name="McCartney M.A."/>
            <person name="Auch B."/>
            <person name="Kono T."/>
            <person name="Mallez S."/>
            <person name="Becker A."/>
            <person name="Gohl D.M."/>
            <person name="Silverstein K.A.T."/>
            <person name="Koren S."/>
            <person name="Bechman K.B."/>
            <person name="Herman A."/>
            <person name="Abrahante J.E."/>
            <person name="Garbe J."/>
        </authorList>
    </citation>
    <scope>NUCLEOTIDE SEQUENCE</scope>
    <source>
        <strain evidence="1">Duluth1</strain>
        <tissue evidence="1">Whole animal</tissue>
    </source>
</reference>
<dbReference type="EMBL" id="JAIWYP010000011">
    <property type="protein sequence ID" value="KAH3735430.1"/>
    <property type="molecule type" value="Genomic_DNA"/>
</dbReference>
<keyword evidence="2" id="KW-1185">Reference proteome</keyword>
<sequence>MEEAAKDLDIIVTEARESLNEDQDINSPTDIDEPSSELSLPIAWKTFISVEEAKEMEEVFRDQIKWAAECNKSITR</sequence>
<protein>
    <submittedName>
        <fullName evidence="1">Uncharacterized protein</fullName>
    </submittedName>
</protein>
<evidence type="ECO:0000313" key="1">
    <source>
        <dbReference type="EMBL" id="KAH3735430.1"/>
    </source>
</evidence>
<dbReference type="AlphaFoldDB" id="A0A9D4HUC3"/>